<feature type="binding site" evidence="31">
    <location>
        <position position="288"/>
    </location>
    <ligand>
        <name>Ca(2+)</name>
        <dbReference type="ChEBI" id="CHEBI:29108"/>
    </ligand>
</feature>
<evidence type="ECO:0000256" key="27">
    <source>
        <dbReference type="ARBA" id="ARBA00030478"/>
    </source>
</evidence>
<evidence type="ECO:0000256" key="1">
    <source>
        <dbReference type="ARBA" id="ARBA00000027"/>
    </source>
</evidence>
<evidence type="ECO:0000256" key="11">
    <source>
        <dbReference type="ARBA" id="ARBA00012117"/>
    </source>
</evidence>
<feature type="signal peptide" evidence="35">
    <location>
        <begin position="1"/>
        <end position="26"/>
    </location>
</feature>
<dbReference type="SUPFAM" id="SSF53649">
    <property type="entry name" value="Alkaline phosphatase-like"/>
    <property type="match status" value="1"/>
</dbReference>
<dbReference type="Gene3D" id="3.40.720.10">
    <property type="entry name" value="Alkaline Phosphatase, subunit A"/>
    <property type="match status" value="1"/>
</dbReference>
<dbReference type="CDD" id="cd06223">
    <property type="entry name" value="PRTases_typeI"/>
    <property type="match status" value="1"/>
</dbReference>
<organism evidence="38 39">
    <name type="scientific">Camelus ferus</name>
    <name type="common">Wild bactrian camel</name>
    <name type="synonym">Camelus bactrianus ferus</name>
    <dbReference type="NCBI Taxonomy" id="419612"/>
    <lineage>
        <taxon>Eukaryota</taxon>
        <taxon>Metazoa</taxon>
        <taxon>Chordata</taxon>
        <taxon>Craniata</taxon>
        <taxon>Vertebrata</taxon>
        <taxon>Euteleostomi</taxon>
        <taxon>Mammalia</taxon>
        <taxon>Eutheria</taxon>
        <taxon>Laurasiatheria</taxon>
        <taxon>Artiodactyla</taxon>
        <taxon>Tylopoda</taxon>
        <taxon>Camelidae</taxon>
        <taxon>Camelus</taxon>
    </lineage>
</organism>
<feature type="binding site" evidence="31">
    <location>
        <position position="289"/>
    </location>
    <ligand>
        <name>Ca(2+)</name>
        <dbReference type="ChEBI" id="CHEBI:29108"/>
    </ligand>
</feature>
<dbReference type="FunFam" id="3.40.50.2020:FF:000123">
    <property type="entry name" value="Adenine phosphoribosyltransferase"/>
    <property type="match status" value="1"/>
</dbReference>
<dbReference type="PANTHER" id="PTHR42693:SF47">
    <property type="entry name" value="N-ACETYLGALACTOSAMINE-6-SULFATASE"/>
    <property type="match status" value="1"/>
</dbReference>
<keyword evidence="15" id="KW-0597">Phosphoprotein</keyword>
<feature type="chain" id="PRO_5034204597" description="Adenine phosphoribosyltransferase" evidence="35">
    <location>
        <begin position="27"/>
        <end position="877"/>
    </location>
</feature>
<evidence type="ECO:0000256" key="9">
    <source>
        <dbReference type="ARBA" id="ARBA00011738"/>
    </source>
</evidence>
<keyword evidence="17" id="KW-0808">Transferase</keyword>
<comment type="function">
    <text evidence="3">Catalyzes a salvage reaction resulting in the formation of AMP, that is energically less costly than de novo synthesis.</text>
</comment>
<accession>A0A8B8RR96</accession>
<dbReference type="InterPro" id="IPR029057">
    <property type="entry name" value="PRTase-like"/>
</dbReference>
<feature type="region of interest" description="Disordered" evidence="34">
    <location>
        <begin position="562"/>
        <end position="648"/>
    </location>
</feature>
<comment type="similarity">
    <text evidence="7">Belongs to the purine/pyrimidine phosphoribosyltransferase family.</text>
</comment>
<evidence type="ECO:0000256" key="18">
    <source>
        <dbReference type="ARBA" id="ARBA00022723"/>
    </source>
</evidence>
<keyword evidence="38" id="KW-1185">Reference proteome</keyword>
<comment type="subunit">
    <text evidence="9">Homodimer.</text>
</comment>
<dbReference type="AlphaFoldDB" id="A0A8B8RR96"/>
<evidence type="ECO:0000256" key="16">
    <source>
        <dbReference type="ARBA" id="ARBA00022676"/>
    </source>
</evidence>
<protein>
    <recommendedName>
        <fullName evidence="12">Adenine phosphoribosyltransferase</fullName>
        <ecNumber evidence="10">2.4.2.7</ecNumber>
        <ecNumber evidence="11">3.1.6.4</ecNumber>
    </recommendedName>
    <alternativeName>
        <fullName evidence="29">Chondroitinsulfatase</fullName>
    </alternativeName>
    <alternativeName>
        <fullName evidence="27">Galactose-6-sulfate sulfatase</fullName>
    </alternativeName>
    <alternativeName>
        <fullName evidence="13">N-acetylgalactosamine-6-sulfatase</fullName>
    </alternativeName>
    <alternativeName>
        <fullName evidence="28">N-acetylgalactosamine-6-sulfate sulfatase</fullName>
    </alternativeName>
</protein>
<dbReference type="InterPro" id="IPR017850">
    <property type="entry name" value="Alkaline_phosphatase_core_sf"/>
</dbReference>
<feature type="binding site" evidence="31">
    <location>
        <position position="38"/>
    </location>
    <ligand>
        <name>Ca(2+)</name>
        <dbReference type="ChEBI" id="CHEBI:29108"/>
    </ligand>
</feature>
<evidence type="ECO:0000256" key="24">
    <source>
        <dbReference type="ARBA" id="ARBA00023157"/>
    </source>
</evidence>
<evidence type="ECO:0000256" key="35">
    <source>
        <dbReference type="SAM" id="SignalP"/>
    </source>
</evidence>
<keyword evidence="21" id="KW-0378">Hydrolase</keyword>
<feature type="active site" evidence="30">
    <location>
        <position position="141"/>
    </location>
</feature>
<evidence type="ECO:0000256" key="3">
    <source>
        <dbReference type="ARBA" id="ARBA00003968"/>
    </source>
</evidence>
<dbReference type="EC" id="3.1.6.4" evidence="11"/>
<dbReference type="KEGG" id="cfr:102509603"/>
<feature type="binding site" description="via 3-oxoalanine" evidence="31">
    <location>
        <position position="78"/>
    </location>
    <ligand>
        <name>Ca(2+)</name>
        <dbReference type="ChEBI" id="CHEBI:29108"/>
    </ligand>
</feature>
<comment type="pathway">
    <text evidence="6">Purine metabolism; AMP biosynthesis via salvage pathway; AMP from adenine: step 1/1.</text>
</comment>
<keyword evidence="23" id="KW-0007">Acetylation</keyword>
<dbReference type="HAMAP" id="MF_00004">
    <property type="entry name" value="Aden_phosphoribosyltr"/>
    <property type="match status" value="1"/>
</dbReference>
<keyword evidence="16" id="KW-0328">Glycosyltransferase</keyword>
<dbReference type="UniPathway" id="UPA00588">
    <property type="reaction ID" value="UER00646"/>
</dbReference>
<keyword evidence="18 31" id="KW-0479">Metal-binding</keyword>
<evidence type="ECO:0000256" key="19">
    <source>
        <dbReference type="ARBA" id="ARBA00022726"/>
    </source>
</evidence>
<dbReference type="InterPro" id="IPR035626">
    <property type="entry name" value="GALNS"/>
</dbReference>
<keyword evidence="22 31" id="KW-0106">Calcium</keyword>
<feature type="modified residue" description="3-oxoalanine (Cys)" evidence="33">
    <location>
        <position position="78"/>
    </location>
</feature>
<dbReference type="GO" id="GO:0006168">
    <property type="term" value="P:adenine salvage"/>
    <property type="evidence" value="ECO:0007669"/>
    <property type="project" value="InterPro"/>
</dbReference>
<dbReference type="GO" id="GO:0044209">
    <property type="term" value="P:AMP salvage"/>
    <property type="evidence" value="ECO:0007669"/>
    <property type="project" value="UniProtKB-UniPathway"/>
</dbReference>
<feature type="region of interest" description="Disordered" evidence="34">
    <location>
        <begin position="336"/>
        <end position="368"/>
    </location>
</feature>
<dbReference type="EC" id="2.4.2.7" evidence="10"/>
<dbReference type="GO" id="GO:0043890">
    <property type="term" value="F:N-acetylgalactosamine-6-sulfatase activity"/>
    <property type="evidence" value="ECO:0007669"/>
    <property type="project" value="UniProtKB-EC"/>
</dbReference>
<dbReference type="InterPro" id="IPR024607">
    <property type="entry name" value="Sulfatase_CS"/>
</dbReference>
<evidence type="ECO:0000259" key="37">
    <source>
        <dbReference type="Pfam" id="PF00884"/>
    </source>
</evidence>
<dbReference type="CDD" id="cd16157">
    <property type="entry name" value="GALNS"/>
    <property type="match status" value="1"/>
</dbReference>
<evidence type="ECO:0000256" key="5">
    <source>
        <dbReference type="ARBA" id="ARBA00004496"/>
    </source>
</evidence>
<proteinExistence type="inferred from homology"/>
<reference evidence="39" key="1">
    <citation type="submission" date="2025-08" db="UniProtKB">
        <authorList>
            <consortium name="RefSeq"/>
        </authorList>
    </citation>
    <scope>IDENTIFICATION</scope>
    <source>
        <tissue evidence="39">Ear skin</tissue>
    </source>
</reference>
<comment type="catalytic activity">
    <reaction evidence="2">
        <text>AMP + diphosphate = 5-phospho-alpha-D-ribose 1-diphosphate + adenine</text>
        <dbReference type="Rhea" id="RHEA:16609"/>
        <dbReference type="ChEBI" id="CHEBI:16708"/>
        <dbReference type="ChEBI" id="CHEBI:33019"/>
        <dbReference type="ChEBI" id="CHEBI:58017"/>
        <dbReference type="ChEBI" id="CHEBI:456215"/>
        <dbReference type="EC" id="2.4.2.7"/>
    </reaction>
</comment>
<dbReference type="PROSITE" id="PS00149">
    <property type="entry name" value="SULFATASE_2"/>
    <property type="match status" value="1"/>
</dbReference>
<dbReference type="GO" id="GO:0006166">
    <property type="term" value="P:purine ribonucleoside salvage"/>
    <property type="evidence" value="ECO:0007669"/>
    <property type="project" value="UniProtKB-KW"/>
</dbReference>
<keyword evidence="26" id="KW-0458">Lysosome</keyword>
<dbReference type="Gene3D" id="3.40.50.2020">
    <property type="match status" value="1"/>
</dbReference>
<feature type="domain" description="Phosphoribosyltransferase" evidence="36">
    <location>
        <begin position="689"/>
        <end position="791"/>
    </location>
</feature>
<dbReference type="SUPFAM" id="SSF53271">
    <property type="entry name" value="PRTase-like"/>
    <property type="match status" value="1"/>
</dbReference>
<feature type="glycosylation site" description="N-linked (GlcNAc...) asparagine" evidence="32">
    <location>
        <position position="486"/>
    </location>
</feature>
<dbReference type="GO" id="GO:1901363">
    <property type="term" value="F:heterocyclic compound binding"/>
    <property type="evidence" value="ECO:0007669"/>
    <property type="project" value="UniProtKB-ARBA"/>
</dbReference>
<dbReference type="GO" id="GO:0046872">
    <property type="term" value="F:metal ion binding"/>
    <property type="evidence" value="ECO:0007669"/>
    <property type="project" value="UniProtKB-KW"/>
</dbReference>
<feature type="active site" description="Nucleophile" evidence="30">
    <location>
        <position position="78"/>
    </location>
</feature>
<evidence type="ECO:0000256" key="32">
    <source>
        <dbReference type="PIRSR" id="PIRSR635626-3"/>
    </source>
</evidence>
<evidence type="ECO:0000256" key="7">
    <source>
        <dbReference type="ARBA" id="ARBA00008391"/>
    </source>
</evidence>
<comment type="catalytic activity">
    <reaction evidence="1">
        <text>Hydrolysis of the 6-sulfate groups of the N-acetyl-D-galactosamine 6-sulfate units of chondroitin sulfate and of the D-galactose 6-sulfate units of keratan sulfate.</text>
        <dbReference type="EC" id="3.1.6.4"/>
    </reaction>
</comment>
<dbReference type="GO" id="GO:0005764">
    <property type="term" value="C:lysosome"/>
    <property type="evidence" value="ECO:0007669"/>
    <property type="project" value="UniProtKB-SubCell"/>
</dbReference>
<comment type="subcellular location">
    <subcellularLocation>
        <location evidence="5">Cytoplasm</location>
    </subcellularLocation>
    <subcellularLocation>
        <location evidence="4">Lysosome</location>
    </subcellularLocation>
</comment>
<sequence>MAAVAAATRWQLLLVLSAAGLGVTLAPQPPNILLLLMDDMGWGDLGVYGEPSRETPNLDQMAAEGMLFPNFYAANPLCSPSRAALLTGRLPIRTGFYTSNGHARNAYTPQEVVGGIPDSEHLLPELLRTAGYASKIVGKWHLGHRPQFHPLKHGFDEWFGSPNCHFGPYDNKARPNIPVYRDWEMVGRYYEEFPINLRTGEANLTEIYVQEALDFIKGQQAARRPFFLYWAVDATHAPVYASRPFLGSSQRGRYGDAVREIDAGIGRVLRLLQDLGVAENTFVFFTSDNGAALISAPKQELDLTTAAPGHLPGEPSPGVVNLNLRPDSGWSFISTTVSVPQNSSSPTSDGPGREPGGQTCPEGGSNGPFLCGKQTTFEGGMREPAIAWWPGRIPAGQVSHQLGSIMDLFTTSLSVAGLEPPSDRAIDGLDLLPAMLQGRLMDRPIFYYRGNTLMAVTLGQYKAHFWTWTNSWEEFRQGVDFCPGQNISGVTTHTQEEHTKLPLIFHLGRDPGERYPLSVASTEYLDALHRITSVVQQHQETLVPGQPQLNVCNQAVMAAAQHSRSGPLRARPSPLRPVRAPAPSHRAAAQSRPAREGRKNARGCGGETGGPRPRAWPCPPSCAGAEPPSPPGPAPHADARLPSAEPAPRVRDTCGATMADPELQLVARRIRSFPDFPIPGVLFRDISPLLKDPDSFRASISLLANHLKKAHGGRIDYIAGLDSRGFLFGPSLAQELGLGCVLIRKRGKLPGPTVSTSYALEYGKAELEIQRDALEPGQKVVVVDDLLATGGESLPQAKKPAGVGGVCLGTCERSVPATSSFPSLTLSPLPGTMRAACELLGQLQAEVLECVSLVELTSLKGREKLGAVPFFSLLQYK</sequence>
<dbReference type="InterPro" id="IPR050738">
    <property type="entry name" value="Sulfatase"/>
</dbReference>
<dbReference type="InterPro" id="IPR000836">
    <property type="entry name" value="PRTase_dom"/>
</dbReference>
<dbReference type="FunFam" id="3.30.1120.10:FF:000004">
    <property type="entry name" value="Galactosamine (N-acetyl)-6-sulfatase"/>
    <property type="match status" value="1"/>
</dbReference>
<dbReference type="GO" id="GO:0004065">
    <property type="term" value="F:arylsulfatase activity"/>
    <property type="evidence" value="ECO:0007669"/>
    <property type="project" value="TreeGrafter"/>
</dbReference>
<dbReference type="Pfam" id="PF00884">
    <property type="entry name" value="Sulfatase"/>
    <property type="match status" value="1"/>
</dbReference>
<evidence type="ECO:0000256" key="26">
    <source>
        <dbReference type="ARBA" id="ARBA00023228"/>
    </source>
</evidence>
<evidence type="ECO:0000256" key="14">
    <source>
        <dbReference type="ARBA" id="ARBA00022490"/>
    </source>
</evidence>
<evidence type="ECO:0000256" key="17">
    <source>
        <dbReference type="ARBA" id="ARBA00022679"/>
    </source>
</evidence>
<evidence type="ECO:0000256" key="15">
    <source>
        <dbReference type="ARBA" id="ARBA00022553"/>
    </source>
</evidence>
<dbReference type="RefSeq" id="XP_032320466.1">
    <property type="nucleotide sequence ID" value="XM_032464575.1"/>
</dbReference>
<dbReference type="GO" id="GO:0003999">
    <property type="term" value="F:adenine phosphoribosyltransferase activity"/>
    <property type="evidence" value="ECO:0007669"/>
    <property type="project" value="UniProtKB-EC"/>
</dbReference>
<evidence type="ECO:0000256" key="29">
    <source>
        <dbReference type="ARBA" id="ARBA00033059"/>
    </source>
</evidence>
<feature type="binding site" evidence="31">
    <location>
        <position position="39"/>
    </location>
    <ligand>
        <name>Ca(2+)</name>
        <dbReference type="ChEBI" id="CHEBI:29108"/>
    </ligand>
</feature>
<dbReference type="NCBIfam" id="NF002636">
    <property type="entry name" value="PRK02304.1-5"/>
    <property type="match status" value="1"/>
</dbReference>
<evidence type="ECO:0000256" key="12">
    <source>
        <dbReference type="ARBA" id="ARBA00017366"/>
    </source>
</evidence>
<comment type="similarity">
    <text evidence="8">Belongs to the sulfatase family.</text>
</comment>
<evidence type="ECO:0000256" key="25">
    <source>
        <dbReference type="ARBA" id="ARBA00023180"/>
    </source>
</evidence>
<keyword evidence="24" id="KW-1015">Disulfide bond</keyword>
<name>A0A8B8RR96_CAMFR</name>
<evidence type="ECO:0000256" key="33">
    <source>
        <dbReference type="PIRSR" id="PIRSR635626-4"/>
    </source>
</evidence>
<evidence type="ECO:0000313" key="39">
    <source>
        <dbReference type="RefSeq" id="XP_032320466.1"/>
    </source>
</evidence>
<evidence type="ECO:0000256" key="34">
    <source>
        <dbReference type="SAM" id="MobiDB-lite"/>
    </source>
</evidence>
<dbReference type="InterPro" id="IPR000917">
    <property type="entry name" value="Sulfatase_N"/>
</dbReference>
<evidence type="ECO:0000256" key="21">
    <source>
        <dbReference type="ARBA" id="ARBA00022801"/>
    </source>
</evidence>
<gene>
    <name evidence="39" type="primary">LOC102509603</name>
</gene>
<keyword evidence="14" id="KW-0963">Cytoplasm</keyword>
<evidence type="ECO:0000256" key="2">
    <source>
        <dbReference type="ARBA" id="ARBA00000868"/>
    </source>
</evidence>
<evidence type="ECO:0000313" key="38">
    <source>
        <dbReference type="Proteomes" id="UP000694856"/>
    </source>
</evidence>
<evidence type="ECO:0000256" key="13">
    <source>
        <dbReference type="ARBA" id="ARBA00019527"/>
    </source>
</evidence>
<evidence type="ECO:0000256" key="20">
    <source>
        <dbReference type="ARBA" id="ARBA00022729"/>
    </source>
</evidence>
<keyword evidence="25" id="KW-0325">Glycoprotein</keyword>
<feature type="glycosylation site" description="N-linked (GlcNAc...) asparagine" evidence="32">
    <location>
        <position position="203"/>
    </location>
</feature>
<evidence type="ECO:0000256" key="6">
    <source>
        <dbReference type="ARBA" id="ARBA00004659"/>
    </source>
</evidence>
<feature type="compositionally biased region" description="Polar residues" evidence="34">
    <location>
        <begin position="336"/>
        <end position="348"/>
    </location>
</feature>
<dbReference type="Pfam" id="PF00156">
    <property type="entry name" value="Pribosyltran"/>
    <property type="match status" value="1"/>
</dbReference>
<comment type="cofactor">
    <cofactor evidence="31">
        <name>Ca(2+)</name>
        <dbReference type="ChEBI" id="CHEBI:29108"/>
    </cofactor>
    <text evidence="31">Binds 1 Ca(2+) ion per subunit.</text>
</comment>
<feature type="domain" description="Sulfatase N-terminal" evidence="37">
    <location>
        <begin position="30"/>
        <end position="417"/>
    </location>
</feature>
<evidence type="ECO:0000256" key="30">
    <source>
        <dbReference type="PIRSR" id="PIRSR635626-1"/>
    </source>
</evidence>
<keyword evidence="19" id="KW-0660">Purine salvage</keyword>
<evidence type="ECO:0000256" key="23">
    <source>
        <dbReference type="ARBA" id="ARBA00022990"/>
    </source>
</evidence>
<dbReference type="InterPro" id="IPR005764">
    <property type="entry name" value="Ade_phspho_trans"/>
</dbReference>
<dbReference type="PANTHER" id="PTHR42693">
    <property type="entry name" value="ARYLSULFATASE FAMILY MEMBER"/>
    <property type="match status" value="1"/>
</dbReference>
<dbReference type="Proteomes" id="UP000694856">
    <property type="component" value="Chromosome 21"/>
</dbReference>
<evidence type="ECO:0000256" key="10">
    <source>
        <dbReference type="ARBA" id="ARBA00011893"/>
    </source>
</evidence>
<evidence type="ECO:0000256" key="31">
    <source>
        <dbReference type="PIRSR" id="PIRSR635626-2"/>
    </source>
</evidence>
<evidence type="ECO:0000256" key="28">
    <source>
        <dbReference type="ARBA" id="ARBA00032952"/>
    </source>
</evidence>
<evidence type="ECO:0000259" key="36">
    <source>
        <dbReference type="Pfam" id="PF00156"/>
    </source>
</evidence>
<dbReference type="PROSITE" id="PS00523">
    <property type="entry name" value="SULFATASE_1"/>
    <property type="match status" value="1"/>
</dbReference>
<evidence type="ECO:0000256" key="4">
    <source>
        <dbReference type="ARBA" id="ARBA00004371"/>
    </source>
</evidence>
<evidence type="ECO:0000256" key="22">
    <source>
        <dbReference type="ARBA" id="ARBA00022837"/>
    </source>
</evidence>
<evidence type="ECO:0000256" key="8">
    <source>
        <dbReference type="ARBA" id="ARBA00008779"/>
    </source>
</evidence>
<dbReference type="Pfam" id="PF14707">
    <property type="entry name" value="Sulfatase_C"/>
    <property type="match status" value="1"/>
</dbReference>
<keyword evidence="20 35" id="KW-0732">Signal</keyword>
<dbReference type="GeneID" id="102509603"/>